<dbReference type="PANTHER" id="PTHR11931">
    <property type="entry name" value="PHOSPHOGLYCERATE MUTASE"/>
    <property type="match status" value="1"/>
</dbReference>
<keyword evidence="4" id="KW-0312">Gluconeogenesis</keyword>
<dbReference type="RefSeq" id="WP_123740652.1">
    <property type="nucleotide sequence ID" value="NZ_CALFQU010000026.1"/>
</dbReference>
<dbReference type="GO" id="GO:0004619">
    <property type="term" value="F:phosphoglycerate mutase activity"/>
    <property type="evidence" value="ECO:0007669"/>
    <property type="project" value="UniProtKB-UniRule"/>
</dbReference>
<evidence type="ECO:0000256" key="2">
    <source>
        <dbReference type="ARBA" id="ARBA00023152"/>
    </source>
</evidence>
<dbReference type="InterPro" id="IPR001345">
    <property type="entry name" value="PG/BPGM_mutase_AS"/>
</dbReference>
<protein>
    <recommendedName>
        <fullName evidence="4 8">2,3-bisphosphoglycerate-dependent phosphoglycerate mutase</fullName>
        <shortName evidence="4">BPG-dependent PGAM</shortName>
        <shortName evidence="4">PGAM</shortName>
        <shortName evidence="4">Phosphoglyceromutase</shortName>
        <shortName evidence="4">dPGM</shortName>
        <ecNumber evidence="4 8">5.4.2.11</ecNumber>
    </recommendedName>
</protein>
<reference evidence="9 10" key="1">
    <citation type="submission" date="2018-11" db="EMBL/GenBank/DDBJ databases">
        <title>Sequencing the genomes of 1000 actinobacteria strains.</title>
        <authorList>
            <person name="Klenk H.-P."/>
        </authorList>
    </citation>
    <scope>NUCLEOTIDE SEQUENCE [LARGE SCALE GENOMIC DNA]</scope>
    <source>
        <strain evidence="9 10">DSM 13521</strain>
    </source>
</reference>
<feature type="binding site" evidence="4 6">
    <location>
        <position position="64"/>
    </location>
    <ligand>
        <name>substrate</name>
    </ligand>
</feature>
<keyword evidence="3 4" id="KW-0413">Isomerase</keyword>
<feature type="binding site" evidence="4 6">
    <location>
        <begin position="25"/>
        <end position="26"/>
    </location>
    <ligand>
        <name>substrate</name>
    </ligand>
</feature>
<gene>
    <name evidence="4" type="primary">gpmA</name>
    <name evidence="9" type="ORF">EDD28_3163</name>
</gene>
<dbReference type="EC" id="5.4.2.11" evidence="4 8"/>
<feature type="binding site" evidence="4 6">
    <location>
        <begin position="186"/>
        <end position="187"/>
    </location>
    <ligand>
        <name>substrate</name>
    </ligand>
</feature>
<dbReference type="Gene3D" id="3.40.50.1240">
    <property type="entry name" value="Phosphoglycerate mutase-like"/>
    <property type="match status" value="1"/>
</dbReference>
<evidence type="ECO:0000256" key="1">
    <source>
        <dbReference type="ARBA" id="ARBA00006717"/>
    </source>
</evidence>
<name>A0A3N2D1V8_9MICO</name>
<dbReference type="CDD" id="cd07067">
    <property type="entry name" value="HP_PGM_like"/>
    <property type="match status" value="1"/>
</dbReference>
<dbReference type="InterPro" id="IPR005952">
    <property type="entry name" value="Phosphogly_mut1"/>
</dbReference>
<evidence type="ECO:0000256" key="4">
    <source>
        <dbReference type="HAMAP-Rule" id="MF_01039"/>
    </source>
</evidence>
<dbReference type="EMBL" id="RKHQ01000002">
    <property type="protein sequence ID" value="ROR93741.1"/>
    <property type="molecule type" value="Genomic_DNA"/>
</dbReference>
<feature type="binding site" evidence="4 6">
    <location>
        <begin position="117"/>
        <end position="118"/>
    </location>
    <ligand>
        <name>substrate</name>
    </ligand>
</feature>
<dbReference type="SUPFAM" id="SSF53254">
    <property type="entry name" value="Phosphoglycerate mutase-like"/>
    <property type="match status" value="1"/>
</dbReference>
<feature type="binding site" evidence="4 6">
    <location>
        <begin position="90"/>
        <end position="93"/>
    </location>
    <ligand>
        <name>substrate</name>
    </ligand>
</feature>
<dbReference type="GO" id="GO:0006096">
    <property type="term" value="P:glycolytic process"/>
    <property type="evidence" value="ECO:0007669"/>
    <property type="project" value="UniProtKB-UniRule"/>
</dbReference>
<dbReference type="AlphaFoldDB" id="A0A3N2D1V8"/>
<evidence type="ECO:0000313" key="10">
    <source>
        <dbReference type="Proteomes" id="UP000275356"/>
    </source>
</evidence>
<dbReference type="Pfam" id="PF00300">
    <property type="entry name" value="His_Phos_1"/>
    <property type="match status" value="2"/>
</dbReference>
<keyword evidence="10" id="KW-1185">Reference proteome</keyword>
<evidence type="ECO:0000256" key="3">
    <source>
        <dbReference type="ARBA" id="ARBA00023235"/>
    </source>
</evidence>
<comment type="similarity">
    <text evidence="1 4">Belongs to the phosphoglycerate mutase family. BPG-dependent PGAM subfamily.</text>
</comment>
<dbReference type="PROSITE" id="PS00175">
    <property type="entry name" value="PG_MUTASE"/>
    <property type="match status" value="1"/>
</dbReference>
<dbReference type="PIRSF" id="PIRSF000709">
    <property type="entry name" value="6PFK_2-Ptase"/>
    <property type="match status" value="1"/>
</dbReference>
<dbReference type="InterPro" id="IPR029033">
    <property type="entry name" value="His_PPase_superfam"/>
</dbReference>
<dbReference type="Proteomes" id="UP000275356">
    <property type="component" value="Unassembled WGS sequence"/>
</dbReference>
<comment type="catalytic activity">
    <reaction evidence="4 8">
        <text>(2R)-2-phosphoglycerate = (2R)-3-phosphoglycerate</text>
        <dbReference type="Rhea" id="RHEA:15901"/>
        <dbReference type="ChEBI" id="CHEBI:58272"/>
        <dbReference type="ChEBI" id="CHEBI:58289"/>
        <dbReference type="EC" id="5.4.2.11"/>
    </reaction>
</comment>
<evidence type="ECO:0000256" key="8">
    <source>
        <dbReference type="RuleBase" id="RU004512"/>
    </source>
</evidence>
<dbReference type="OrthoDB" id="9781415at2"/>
<feature type="binding site" evidence="4 6">
    <location>
        <position position="101"/>
    </location>
    <ligand>
        <name>substrate</name>
    </ligand>
</feature>
<comment type="pathway">
    <text evidence="4 8">Carbohydrate degradation; glycolysis; pyruvate from D-glyceraldehyde 3-phosphate: step 3/5.</text>
</comment>
<sequence>MNQRRAAAVLLRHGESTANAAGLFTGVLDVPLSQHGMEEARVAAGLLRETGLRFDAAFCSELARAWQTADVLAEELPDLPPFERDWRLDERNYGGLTTLTKADVKAEHGEEQFLAWRRSVRTPPPPMGDELYDALAGTDLFRRLPPEALVRTESLADVMVRVRAFWLDRVDPLLRRGGNVLVVAHGNSLRALCAVVDRLPDAEIRALGLPTGHPLLYEVEPTGPELDGLLVPLVRGGVYLDEASAHAAAERLALEGGT</sequence>
<feature type="active site" description="Proton donor/acceptor" evidence="4 5">
    <location>
        <position position="90"/>
    </location>
</feature>
<comment type="caution">
    <text evidence="9">The sequence shown here is derived from an EMBL/GenBank/DDBJ whole genome shotgun (WGS) entry which is preliminary data.</text>
</comment>
<dbReference type="SMART" id="SM00855">
    <property type="entry name" value="PGAM"/>
    <property type="match status" value="1"/>
</dbReference>
<dbReference type="UniPathway" id="UPA00109">
    <property type="reaction ID" value="UER00186"/>
</dbReference>
<comment type="function">
    <text evidence="4 8">Catalyzes the interconversion of 2-phosphoglycerate and 3-phosphoglycerate.</text>
</comment>
<evidence type="ECO:0000256" key="7">
    <source>
        <dbReference type="PIRSR" id="PIRSR613078-3"/>
    </source>
</evidence>
<dbReference type="NCBIfam" id="TIGR01258">
    <property type="entry name" value="pgm_1"/>
    <property type="match status" value="1"/>
</dbReference>
<evidence type="ECO:0000256" key="5">
    <source>
        <dbReference type="PIRSR" id="PIRSR613078-1"/>
    </source>
</evidence>
<dbReference type="GO" id="GO:0006094">
    <property type="term" value="P:gluconeogenesis"/>
    <property type="evidence" value="ECO:0007669"/>
    <property type="project" value="UniProtKB-UniRule"/>
</dbReference>
<organism evidence="9 10">
    <name type="scientific">Salana multivorans</name>
    <dbReference type="NCBI Taxonomy" id="120377"/>
    <lineage>
        <taxon>Bacteria</taxon>
        <taxon>Bacillati</taxon>
        <taxon>Actinomycetota</taxon>
        <taxon>Actinomycetes</taxon>
        <taxon>Micrococcales</taxon>
        <taxon>Beutenbergiaceae</taxon>
        <taxon>Salana</taxon>
    </lineage>
</organism>
<evidence type="ECO:0000256" key="6">
    <source>
        <dbReference type="PIRSR" id="PIRSR613078-2"/>
    </source>
</evidence>
<dbReference type="InterPro" id="IPR013078">
    <property type="entry name" value="His_Pase_superF_clade-1"/>
</dbReference>
<keyword evidence="2 4" id="KW-0324">Glycolysis</keyword>
<proteinExistence type="inferred from homology"/>
<feature type="site" description="Transition state stabilizer" evidence="4 7">
    <location>
        <position position="185"/>
    </location>
</feature>
<evidence type="ECO:0000313" key="9">
    <source>
        <dbReference type="EMBL" id="ROR93741.1"/>
    </source>
</evidence>
<dbReference type="HAMAP" id="MF_01039">
    <property type="entry name" value="PGAM_GpmA"/>
    <property type="match status" value="1"/>
</dbReference>
<accession>A0A3N2D1V8</accession>
<feature type="binding site" evidence="4 6">
    <location>
        <begin position="12"/>
        <end position="19"/>
    </location>
    <ligand>
        <name>substrate</name>
    </ligand>
</feature>
<feature type="active site" description="Tele-phosphohistidine intermediate" evidence="4 5">
    <location>
        <position position="13"/>
    </location>
</feature>